<dbReference type="InterPro" id="IPR005531">
    <property type="entry name" value="Asp23"/>
</dbReference>
<comment type="similarity">
    <text evidence="1">Belongs to the asp23 family.</text>
</comment>
<dbReference type="EMBL" id="BAAAYR010000001">
    <property type="protein sequence ID" value="GAA3553260.1"/>
    <property type="molecule type" value="Genomic_DNA"/>
</dbReference>
<evidence type="ECO:0000256" key="2">
    <source>
        <dbReference type="SAM" id="MobiDB-lite"/>
    </source>
</evidence>
<accession>A0ABP6WPJ5</accession>
<reference evidence="4" key="1">
    <citation type="journal article" date="2019" name="Int. J. Syst. Evol. Microbiol.">
        <title>The Global Catalogue of Microorganisms (GCM) 10K type strain sequencing project: providing services to taxonomists for standard genome sequencing and annotation.</title>
        <authorList>
            <consortium name="The Broad Institute Genomics Platform"/>
            <consortium name="The Broad Institute Genome Sequencing Center for Infectious Disease"/>
            <person name="Wu L."/>
            <person name="Ma J."/>
        </authorList>
    </citation>
    <scope>NUCLEOTIDE SEQUENCE [LARGE SCALE GENOMIC DNA]</scope>
    <source>
        <strain evidence="4">JCM 16540</strain>
    </source>
</reference>
<gene>
    <name evidence="3" type="ORF">GCM10022197_05450</name>
</gene>
<protein>
    <recommendedName>
        <fullName evidence="5">Asp23/Gls24 family envelope stress response protein</fullName>
    </recommendedName>
</protein>
<proteinExistence type="inferred from homology"/>
<evidence type="ECO:0000256" key="1">
    <source>
        <dbReference type="ARBA" id="ARBA00005721"/>
    </source>
</evidence>
<evidence type="ECO:0008006" key="5">
    <source>
        <dbReference type="Google" id="ProtNLM"/>
    </source>
</evidence>
<dbReference type="PANTHER" id="PTHR34297">
    <property type="entry name" value="HYPOTHETICAL CYTOSOLIC PROTEIN-RELATED"/>
    <property type="match status" value="1"/>
</dbReference>
<organism evidence="3 4">
    <name type="scientific">Microlunatus spumicola</name>
    <dbReference type="NCBI Taxonomy" id="81499"/>
    <lineage>
        <taxon>Bacteria</taxon>
        <taxon>Bacillati</taxon>
        <taxon>Actinomycetota</taxon>
        <taxon>Actinomycetes</taxon>
        <taxon>Propionibacteriales</taxon>
        <taxon>Propionibacteriaceae</taxon>
        <taxon>Microlunatus</taxon>
    </lineage>
</organism>
<name>A0ABP6WPJ5_9ACTN</name>
<evidence type="ECO:0000313" key="3">
    <source>
        <dbReference type="EMBL" id="GAA3553260.1"/>
    </source>
</evidence>
<keyword evidence="4" id="KW-1185">Reference proteome</keyword>
<evidence type="ECO:0000313" key="4">
    <source>
        <dbReference type="Proteomes" id="UP001500767"/>
    </source>
</evidence>
<feature type="region of interest" description="Disordered" evidence="2">
    <location>
        <begin position="1"/>
        <end position="43"/>
    </location>
</feature>
<dbReference type="Proteomes" id="UP001500767">
    <property type="component" value="Unassembled WGS sequence"/>
</dbReference>
<dbReference type="Pfam" id="PF03780">
    <property type="entry name" value="Asp23"/>
    <property type="match status" value="1"/>
</dbReference>
<dbReference type="RefSeq" id="WP_204912338.1">
    <property type="nucleotide sequence ID" value="NZ_BAAAYR010000001.1"/>
</dbReference>
<dbReference type="PANTHER" id="PTHR34297:SF3">
    <property type="entry name" value="ALKALINE SHOCK PROTEIN 23"/>
    <property type="match status" value="1"/>
</dbReference>
<comment type="caution">
    <text evidence="3">The sequence shown here is derived from an EMBL/GenBank/DDBJ whole genome shotgun (WGS) entry which is preliminary data.</text>
</comment>
<feature type="compositionally biased region" description="Low complexity" evidence="2">
    <location>
        <begin position="7"/>
        <end position="27"/>
    </location>
</feature>
<sequence>MTQTDTPVRPTGAAPAPAARPLSPAARVQDSATRAATSVDGVHALGSPGGRALVRALGRVPGGRPTYGSGVSVEVGPESVALDLSLVLENGSRAVEVADRVRSAVLAGVARDTGLRVLEVNVTVADLHDPADDVPEAVAANDPAPTEVPAAAEVPDDAPVRASDVTAEPTPVEPTSTPVVALVADAGSEPDVEPDPMTRVVRADRVIVADEVVVVAPSAEEPRTS</sequence>